<keyword evidence="1" id="KW-1133">Transmembrane helix</keyword>
<dbReference type="EMBL" id="AP019389">
    <property type="protein sequence ID" value="BBI19436.1"/>
    <property type="molecule type" value="Genomic_DNA"/>
</dbReference>
<feature type="domain" description="YdbS-like PH" evidence="2">
    <location>
        <begin position="268"/>
        <end position="341"/>
    </location>
</feature>
<dbReference type="PIRSF" id="PIRSF026631">
    <property type="entry name" value="UCP026631"/>
    <property type="match status" value="1"/>
</dbReference>
<dbReference type="PANTHER" id="PTHR34473">
    <property type="entry name" value="UPF0699 TRANSMEMBRANE PROTEIN YDBS"/>
    <property type="match status" value="1"/>
</dbReference>
<gene>
    <name evidence="3" type="ORF">EKJ_02830</name>
</gene>
<organism evidence="3 4">
    <name type="scientific">Qipengyuania flava</name>
    <dbReference type="NCBI Taxonomy" id="192812"/>
    <lineage>
        <taxon>Bacteria</taxon>
        <taxon>Pseudomonadati</taxon>
        <taxon>Pseudomonadota</taxon>
        <taxon>Alphaproteobacteria</taxon>
        <taxon>Sphingomonadales</taxon>
        <taxon>Erythrobacteraceae</taxon>
        <taxon>Qipengyuania</taxon>
    </lineage>
</organism>
<evidence type="ECO:0000256" key="1">
    <source>
        <dbReference type="SAM" id="Phobius"/>
    </source>
</evidence>
<protein>
    <recommendedName>
        <fullName evidence="2">YdbS-like PH domain-containing protein</fullName>
    </recommendedName>
</protein>
<dbReference type="Pfam" id="PF03703">
    <property type="entry name" value="bPH_2"/>
    <property type="match status" value="3"/>
</dbReference>
<dbReference type="InterPro" id="IPR005182">
    <property type="entry name" value="YdbS-like_PH"/>
</dbReference>
<evidence type="ECO:0000259" key="2">
    <source>
        <dbReference type="Pfam" id="PF03703"/>
    </source>
</evidence>
<reference evidence="3 4" key="1">
    <citation type="submission" date="2019-01" db="EMBL/GenBank/DDBJ databases">
        <title>Complete genome sequence of Erythrobacter flavus KJ5.</title>
        <authorList>
            <person name="Kanesaki Y."/>
            <person name="Brotosudarmo T."/>
            <person name="Moriuchi R."/>
            <person name="Awai K."/>
        </authorList>
    </citation>
    <scope>NUCLEOTIDE SEQUENCE [LARGE SCALE GENOMIC DNA]</scope>
    <source>
        <strain evidence="3 4">KJ5</strain>
    </source>
</reference>
<feature type="transmembrane region" description="Helical" evidence="1">
    <location>
        <begin position="236"/>
        <end position="264"/>
    </location>
</feature>
<proteinExistence type="predicted"/>
<feature type="domain" description="YdbS-like PH" evidence="2">
    <location>
        <begin position="71"/>
        <end position="149"/>
    </location>
</feature>
<feature type="transmembrane region" description="Helical" evidence="1">
    <location>
        <begin position="51"/>
        <end position="69"/>
    </location>
</feature>
<feature type="transmembrane region" description="Helical" evidence="1">
    <location>
        <begin position="370"/>
        <end position="388"/>
    </location>
</feature>
<dbReference type="PANTHER" id="PTHR34473:SF2">
    <property type="entry name" value="UPF0699 TRANSMEMBRANE PROTEIN YDBT"/>
    <property type="match status" value="1"/>
</dbReference>
<keyword evidence="1" id="KW-0812">Transmembrane</keyword>
<evidence type="ECO:0000313" key="3">
    <source>
        <dbReference type="EMBL" id="BBI19436.1"/>
    </source>
</evidence>
<dbReference type="AlphaFoldDB" id="A0A3T1CEP3"/>
<feature type="transmembrane region" description="Helical" evidence="1">
    <location>
        <begin position="17"/>
        <end position="39"/>
    </location>
</feature>
<sequence length="512" mass="56533">MTVPIEDGPRRTDPRSFAVRAISMLGQLVLPILFGAFAILDEGDLGDLALYFVPLVLVAVGANMAFAYLRWRRLTYTVGDADIRVESGILSRAARSVPYERIQDVSLEQKPVPRLFGLVEVKFETGAGGGDDLALTYLTQGEGERLRELVRARRDGTVVASDSTVTVEADSGRLLFAMSPKRVVTFGLFEFSLAVVAVVAGLAQQFDFLLPFEVWDWRAWREQLAAPGQWLAGLGFLAQVLGVVVAIGSLALVGVATGVIRTVLREWNFRLERTDKGLRRRRGLLTRTDLVMPVHRVQALRLRTGFLRRLFGWHALKVVSLASDSGSANHEAVPFAQMEEIAPVVAETGFALPTTDLDWDRAMPAYRVDGFLLGFAVTLLISAIALAFGRWELALIPPILGGGWMALHEYLDWRWSRYALDCDQLYARRGWLAPSLTIGSRHKLQSAEIIRNPLARLRGYADLHFGLAGGNLRMRGLPLARAQAIRDAVLASMGERDFSEVVETSGSRLEAH</sequence>
<dbReference type="InterPro" id="IPR014529">
    <property type="entry name" value="UCP026631"/>
</dbReference>
<keyword evidence="1" id="KW-0472">Membrane</keyword>
<accession>A0A3T1CEP3</accession>
<feature type="transmembrane region" description="Helical" evidence="1">
    <location>
        <begin position="183"/>
        <end position="203"/>
    </location>
</feature>
<dbReference type="Proteomes" id="UP000290057">
    <property type="component" value="Chromosome"/>
</dbReference>
<evidence type="ECO:0000313" key="4">
    <source>
        <dbReference type="Proteomes" id="UP000290057"/>
    </source>
</evidence>
<keyword evidence="4" id="KW-1185">Reference proteome</keyword>
<dbReference type="RefSeq" id="WP_232036722.1">
    <property type="nucleotide sequence ID" value="NZ_AP019389.1"/>
</dbReference>
<name>A0A3T1CEP3_9SPHN</name>
<feature type="domain" description="YdbS-like PH" evidence="2">
    <location>
        <begin position="413"/>
        <end position="487"/>
    </location>
</feature>